<dbReference type="Proteomes" id="UP001219518">
    <property type="component" value="Unassembled WGS sequence"/>
</dbReference>
<evidence type="ECO:0000256" key="1">
    <source>
        <dbReference type="SAM" id="MobiDB-lite"/>
    </source>
</evidence>
<feature type="region of interest" description="Disordered" evidence="1">
    <location>
        <begin position="201"/>
        <end position="290"/>
    </location>
</feature>
<feature type="compositionally biased region" description="Acidic residues" evidence="1">
    <location>
        <begin position="259"/>
        <end position="278"/>
    </location>
</feature>
<reference evidence="2" key="2">
    <citation type="journal article" date="2023" name="BMC Genomics">
        <title>Pest status, molecular evolution, and epigenetic factors derived from the genome assembly of Frankliniella fusca, a thysanopteran phytovirus vector.</title>
        <authorList>
            <person name="Catto M.A."/>
            <person name="Labadie P.E."/>
            <person name="Jacobson A.L."/>
            <person name="Kennedy G.G."/>
            <person name="Srinivasan R."/>
            <person name="Hunt B.G."/>
        </authorList>
    </citation>
    <scope>NUCLEOTIDE SEQUENCE</scope>
    <source>
        <strain evidence="2">PL_HMW_Pooled</strain>
    </source>
</reference>
<evidence type="ECO:0000313" key="2">
    <source>
        <dbReference type="EMBL" id="KAK3918398.1"/>
    </source>
</evidence>
<organism evidence="2 3">
    <name type="scientific">Frankliniella fusca</name>
    <dbReference type="NCBI Taxonomy" id="407009"/>
    <lineage>
        <taxon>Eukaryota</taxon>
        <taxon>Metazoa</taxon>
        <taxon>Ecdysozoa</taxon>
        <taxon>Arthropoda</taxon>
        <taxon>Hexapoda</taxon>
        <taxon>Insecta</taxon>
        <taxon>Pterygota</taxon>
        <taxon>Neoptera</taxon>
        <taxon>Paraneoptera</taxon>
        <taxon>Thysanoptera</taxon>
        <taxon>Terebrantia</taxon>
        <taxon>Thripoidea</taxon>
        <taxon>Thripidae</taxon>
        <taxon>Frankliniella</taxon>
    </lineage>
</organism>
<feature type="region of interest" description="Disordered" evidence="1">
    <location>
        <begin position="1"/>
        <end position="79"/>
    </location>
</feature>
<dbReference type="EMBL" id="JAHWGI010000935">
    <property type="protein sequence ID" value="KAK3918398.1"/>
    <property type="molecule type" value="Genomic_DNA"/>
</dbReference>
<feature type="compositionally biased region" description="Low complexity" evidence="1">
    <location>
        <begin position="479"/>
        <end position="490"/>
    </location>
</feature>
<evidence type="ECO:0000313" key="3">
    <source>
        <dbReference type="Proteomes" id="UP001219518"/>
    </source>
</evidence>
<reference evidence="2" key="1">
    <citation type="submission" date="2021-07" db="EMBL/GenBank/DDBJ databases">
        <authorList>
            <person name="Catto M.A."/>
            <person name="Jacobson A."/>
            <person name="Kennedy G."/>
            <person name="Labadie P."/>
            <person name="Hunt B.G."/>
            <person name="Srinivasan R."/>
        </authorList>
    </citation>
    <scope>NUCLEOTIDE SEQUENCE</scope>
    <source>
        <strain evidence="2">PL_HMW_Pooled</strain>
        <tissue evidence="2">Head</tissue>
    </source>
</reference>
<keyword evidence="3" id="KW-1185">Reference proteome</keyword>
<feature type="compositionally biased region" description="Pro residues" evidence="1">
    <location>
        <begin position="220"/>
        <end position="234"/>
    </location>
</feature>
<feature type="region of interest" description="Disordered" evidence="1">
    <location>
        <begin position="437"/>
        <end position="492"/>
    </location>
</feature>
<feature type="compositionally biased region" description="Pro residues" evidence="1">
    <location>
        <begin position="440"/>
        <end position="454"/>
    </location>
</feature>
<dbReference type="PANTHER" id="PTHR23322">
    <property type="entry name" value="FAS-ASSOCIATED PROTEIN"/>
    <property type="match status" value="1"/>
</dbReference>
<sequence>MIDDDDLTLRDMSISPSSQHSENVDPVLHDQEMHEEPLEEMLDPQEPLQLNMPLAVPPPGQRTPEFVQQSPPASPRVPPALVLDQEEPFLDLDALLGAHPPQAEDELHHEVPAVLHVQEEALDLDNPLAPRLPGQRTPEFVQQSPPASPRVLLPPALVLDQEEPFLDLDALLGAHPPQAEDELHHEVPAVLHVQEEFFDLDIPLAPPPPGQRTPEVVLHSPPPSPRVPSPPPSPQRGVGERESEDEDDPEPLQMLGADVEPEDVILLDDDDDGYEQPVEEVPGPARPRDDFQRVRDEQDAEFAAALAIDRERDRQRERQQADAERILQEQTAAEARLHAALTERRTQAAAALAQLPVVSPNDGYTVAFWLPDGARHVMTFGPNTPLATLRTAAEAQEAVPWGFRLLEARRGAVAGDGSVADFFGAARRVVVMVEDDDEVPPPGAATPPPPPPPPPRERQEDAMQGPVALPEADPPQAPAPAVEPQEAPAADRPPGVCSICLESNAQQWPSSYQFCHQPVAQRSLWETRLLLRGKSDHPFLSELEVLFMPCIVQRSSEPGGVWIARRCVDISFLDKR</sequence>
<proteinExistence type="predicted"/>
<dbReference type="PANTHER" id="PTHR23322:SF93">
    <property type="entry name" value="UBX DOMAIN-CONTAINING PROTEIN 8"/>
    <property type="match status" value="1"/>
</dbReference>
<feature type="region of interest" description="Disordered" evidence="1">
    <location>
        <begin position="126"/>
        <end position="148"/>
    </location>
</feature>
<dbReference type="GO" id="GO:0043130">
    <property type="term" value="F:ubiquitin binding"/>
    <property type="evidence" value="ECO:0007669"/>
    <property type="project" value="TreeGrafter"/>
</dbReference>
<dbReference type="GO" id="GO:0008237">
    <property type="term" value="F:metallopeptidase activity"/>
    <property type="evidence" value="ECO:0007669"/>
    <property type="project" value="UniProtKB-KW"/>
</dbReference>
<dbReference type="InterPro" id="IPR050730">
    <property type="entry name" value="UBX_domain-protein"/>
</dbReference>
<name>A0AAE1HCB8_9NEOP</name>
<keyword evidence="2" id="KW-0645">Protease</keyword>
<comment type="caution">
    <text evidence="2">The sequence shown here is derived from an EMBL/GenBank/DDBJ whole genome shotgun (WGS) entry which is preliminary data.</text>
</comment>
<accession>A0AAE1HCB8</accession>
<protein>
    <submittedName>
        <fullName evidence="2">Zinc metalloprotease</fullName>
    </submittedName>
</protein>
<feature type="compositionally biased region" description="Basic and acidic residues" evidence="1">
    <location>
        <begin position="27"/>
        <end position="36"/>
    </location>
</feature>
<keyword evidence="2" id="KW-0482">Metalloprotease</keyword>
<gene>
    <name evidence="2" type="ORF">KUF71_000970</name>
</gene>
<dbReference type="AlphaFoldDB" id="A0AAE1HCB8"/>
<keyword evidence="2" id="KW-0378">Hydrolase</keyword>